<dbReference type="GO" id="GO:0048039">
    <property type="term" value="F:ubiquinone binding"/>
    <property type="evidence" value="ECO:0007669"/>
    <property type="project" value="TreeGrafter"/>
</dbReference>
<feature type="domain" description="NADH:ubiquinone oxidoreductase chain 4 N-terminal" evidence="19">
    <location>
        <begin position="2"/>
        <end position="103"/>
    </location>
</feature>
<evidence type="ECO:0000256" key="9">
    <source>
        <dbReference type="ARBA" id="ARBA00022967"/>
    </source>
</evidence>
<dbReference type="EMBL" id="MH836598">
    <property type="protein sequence ID" value="AYQ18940.1"/>
    <property type="molecule type" value="Genomic_DNA"/>
</dbReference>
<dbReference type="AlphaFoldDB" id="A0A3G3FWV2"/>
<evidence type="ECO:0000256" key="16">
    <source>
        <dbReference type="ARBA" id="ARBA00049551"/>
    </source>
</evidence>
<dbReference type="GO" id="GO:0003954">
    <property type="term" value="F:NADH dehydrogenase activity"/>
    <property type="evidence" value="ECO:0007669"/>
    <property type="project" value="TreeGrafter"/>
</dbReference>
<dbReference type="InterPro" id="IPR000260">
    <property type="entry name" value="NADH4_N"/>
</dbReference>
<dbReference type="Pfam" id="PF00361">
    <property type="entry name" value="Proton_antipo_M"/>
    <property type="match status" value="1"/>
</dbReference>
<dbReference type="EC" id="7.1.1.2" evidence="4 17"/>
<dbReference type="PANTHER" id="PTHR43507">
    <property type="entry name" value="NADH-UBIQUINONE OXIDOREDUCTASE CHAIN 4"/>
    <property type="match status" value="1"/>
</dbReference>
<accession>A0A3G3FWV2</accession>
<dbReference type="GO" id="GO:0008137">
    <property type="term" value="F:NADH dehydrogenase (ubiquinone) activity"/>
    <property type="evidence" value="ECO:0007669"/>
    <property type="project" value="UniProtKB-UniRule"/>
</dbReference>
<evidence type="ECO:0000256" key="12">
    <source>
        <dbReference type="ARBA" id="ARBA00023027"/>
    </source>
</evidence>
<keyword evidence="8 17" id="KW-0812">Transmembrane</keyword>
<keyword evidence="12 17" id="KW-0520">NAD</keyword>
<evidence type="ECO:0000256" key="10">
    <source>
        <dbReference type="ARBA" id="ARBA00022982"/>
    </source>
</evidence>
<feature type="transmembrane region" description="Helical" evidence="17">
    <location>
        <begin position="113"/>
        <end position="132"/>
    </location>
</feature>
<keyword evidence="7 17" id="KW-0679">Respiratory chain</keyword>
<sequence length="442" mass="51682">MMMKFILFMVFLIPLSFNLNYWLIHFYLGILMFLFLMKINLSYFYCYLSLDLGVDFLSYWMIILSIWISILMCLASMKIYKEKNFSKLFISMILLLLLFLMLTFLSINMFLFYIFFESSLIPILFMLMGWGYQPERIQAGVYLIFYTMFASLPMMLGLFFIYLNNESLSWMLLKNMNNLILYICMNLVFFVKMPMFIFHLWLPKAHVEAPIAGSMMLAGVMLKLGGYGMMRLLKIFMEIGLKFNVFLMSISLLGGMLVSLICIRQNDLKSLVAYSSVAHMSLVLVGLFTFNYWGFIGALIMMLGHGLSSSGLFCLLNISFERLNSRSIYLNKGLMNIMPSMSMWWFLICVTNMAAPPSLNLMGEIFLITSLVSFSNLNLLMLMIMSFFSAVYSLYLYSYTQHGKIFNSLYSFMMGYIREFLLLFLHWMPLNFLILNLDLFNF</sequence>
<keyword evidence="14 17" id="KW-0496">Mitochondrion</keyword>
<geneLocation type="mitochondrion" evidence="20"/>
<keyword evidence="9" id="KW-1278">Translocase</keyword>
<evidence type="ECO:0000256" key="4">
    <source>
        <dbReference type="ARBA" id="ARBA00012944"/>
    </source>
</evidence>
<feature type="transmembrane region" description="Helical" evidence="17">
    <location>
        <begin position="179"/>
        <end position="202"/>
    </location>
</feature>
<evidence type="ECO:0000256" key="5">
    <source>
        <dbReference type="ARBA" id="ARBA00021006"/>
    </source>
</evidence>
<protein>
    <recommendedName>
        <fullName evidence="5 17">NADH-ubiquinone oxidoreductase chain 4</fullName>
        <ecNumber evidence="4 17">7.1.1.2</ecNumber>
    </recommendedName>
</protein>
<evidence type="ECO:0000313" key="20">
    <source>
        <dbReference type="EMBL" id="AYQ18940.1"/>
    </source>
</evidence>
<reference evidence="20" key="1">
    <citation type="journal article" date="2015" name="Mol. Biol. Evol.">
        <title>Soup to Tree: The Phylogeny of Beetles Inferred by Mitochondrial Metagenomics of a Bornean Rainforest Sample.</title>
        <authorList>
            <person name="Crampton-Platt A."/>
            <person name="Timmermans M.J."/>
            <person name="Gimmel M.L."/>
            <person name="Kutty S.N."/>
            <person name="Cockerill T.D."/>
            <person name="Vun Khen C."/>
            <person name="Vogler A.P."/>
        </authorList>
    </citation>
    <scope>NUCLEOTIDE SEQUENCE</scope>
</reference>
<feature type="transmembrane region" description="Helical" evidence="17">
    <location>
        <begin position="56"/>
        <end position="76"/>
    </location>
</feature>
<feature type="transmembrane region" description="Helical" evidence="17">
    <location>
        <begin position="341"/>
        <end position="359"/>
    </location>
</feature>
<evidence type="ECO:0000259" key="19">
    <source>
        <dbReference type="Pfam" id="PF01059"/>
    </source>
</evidence>
<proteinExistence type="inferred from homology"/>
<feature type="transmembrane region" description="Helical" evidence="17">
    <location>
        <begin position="6"/>
        <end position="23"/>
    </location>
</feature>
<keyword evidence="10 17" id="KW-0249">Electron transport</keyword>
<keyword evidence="15 17" id="KW-0472">Membrane</keyword>
<gene>
    <name evidence="20" type="primary">nad4</name>
</gene>
<dbReference type="PRINTS" id="PR01437">
    <property type="entry name" value="NUOXDRDTASE4"/>
</dbReference>
<comment type="function">
    <text evidence="1">Core subunit of the mitochondrial membrane respiratory chain NADH dehydrogenase (Complex I) that is believed to belong to the minimal assembly required for catalysis. Complex I functions in the transfer of electrons from NADH to the respiratory chain. The immediate electron acceptor for the enzyme is believed to be ubiquinone.</text>
</comment>
<dbReference type="Pfam" id="PF01059">
    <property type="entry name" value="Oxidored_q5_N"/>
    <property type="match status" value="1"/>
</dbReference>
<dbReference type="GO" id="GO:0042773">
    <property type="term" value="P:ATP synthesis coupled electron transport"/>
    <property type="evidence" value="ECO:0007669"/>
    <property type="project" value="InterPro"/>
</dbReference>
<dbReference type="InterPro" id="IPR003918">
    <property type="entry name" value="NADH_UbQ_OxRdtase"/>
</dbReference>
<dbReference type="GO" id="GO:0031966">
    <property type="term" value="C:mitochondrial membrane"/>
    <property type="evidence" value="ECO:0007669"/>
    <property type="project" value="UniProtKB-SubCell"/>
</dbReference>
<keyword evidence="11 17" id="KW-1133">Transmembrane helix</keyword>
<evidence type="ECO:0000256" key="8">
    <source>
        <dbReference type="ARBA" id="ARBA00022692"/>
    </source>
</evidence>
<evidence type="ECO:0000256" key="11">
    <source>
        <dbReference type="ARBA" id="ARBA00022989"/>
    </source>
</evidence>
<feature type="domain" description="NADH:quinone oxidoreductase/Mrp antiporter transmembrane" evidence="18">
    <location>
        <begin position="107"/>
        <end position="388"/>
    </location>
</feature>
<comment type="similarity">
    <text evidence="3 17">Belongs to the complex I subunit 4 family.</text>
</comment>
<feature type="transmembrane region" description="Helical" evidence="17">
    <location>
        <begin position="88"/>
        <end position="107"/>
    </location>
</feature>
<evidence type="ECO:0000256" key="2">
    <source>
        <dbReference type="ARBA" id="ARBA00004225"/>
    </source>
</evidence>
<keyword evidence="6 17" id="KW-0813">Transport</keyword>
<evidence type="ECO:0000256" key="15">
    <source>
        <dbReference type="ARBA" id="ARBA00023136"/>
    </source>
</evidence>
<evidence type="ECO:0000256" key="13">
    <source>
        <dbReference type="ARBA" id="ARBA00023075"/>
    </source>
</evidence>
<feature type="transmembrane region" description="Helical" evidence="17">
    <location>
        <begin position="214"/>
        <end position="233"/>
    </location>
</feature>
<feature type="transmembrane region" description="Helical" evidence="17">
    <location>
        <begin position="139"/>
        <end position="163"/>
    </location>
</feature>
<dbReference type="PANTHER" id="PTHR43507:SF20">
    <property type="entry name" value="NADH-UBIQUINONE OXIDOREDUCTASE CHAIN 4"/>
    <property type="match status" value="1"/>
</dbReference>
<feature type="transmembrane region" description="Helical" evidence="17">
    <location>
        <begin position="379"/>
        <end position="399"/>
    </location>
</feature>
<keyword evidence="13 17" id="KW-0830">Ubiquinone</keyword>
<evidence type="ECO:0000256" key="1">
    <source>
        <dbReference type="ARBA" id="ARBA00003257"/>
    </source>
</evidence>
<comment type="subcellular location">
    <subcellularLocation>
        <location evidence="2 17">Mitochondrion membrane</location>
        <topology evidence="2 17">Multi-pass membrane protein</topology>
    </subcellularLocation>
</comment>
<evidence type="ECO:0000256" key="6">
    <source>
        <dbReference type="ARBA" id="ARBA00022448"/>
    </source>
</evidence>
<organism evidence="20">
    <name type="scientific">Discolomatidae sp. 4 ACP-2013</name>
    <dbReference type="NCBI Taxonomy" id="1434487"/>
    <lineage>
        <taxon>Eukaryota</taxon>
        <taxon>Metazoa</taxon>
        <taxon>Ecdysozoa</taxon>
        <taxon>Arthropoda</taxon>
        <taxon>Hexapoda</taxon>
        <taxon>Insecta</taxon>
        <taxon>Pterygota</taxon>
        <taxon>Neoptera</taxon>
        <taxon>Endopterygota</taxon>
        <taxon>Coleoptera</taxon>
        <taxon>Polyphaga</taxon>
        <taxon>Cucujiformia</taxon>
        <taxon>Coccinelloidea</taxon>
        <taxon>Discolomatidae</taxon>
    </lineage>
</organism>
<evidence type="ECO:0000256" key="17">
    <source>
        <dbReference type="RuleBase" id="RU003297"/>
    </source>
</evidence>
<feature type="transmembrane region" description="Helical" evidence="17">
    <location>
        <begin position="245"/>
        <end position="264"/>
    </location>
</feature>
<feature type="transmembrane region" description="Helical" evidence="17">
    <location>
        <begin position="296"/>
        <end position="320"/>
    </location>
</feature>
<comment type="function">
    <text evidence="17">Core subunit of the mitochondrial membrane respiratory chain NADH dehydrogenase (Complex I) which catalyzes electron transfer from NADH through the respiratory chain, using ubiquinone as an electron acceptor. Essential for the catalytic activity and assembly of complex I.</text>
</comment>
<evidence type="ECO:0000256" key="7">
    <source>
        <dbReference type="ARBA" id="ARBA00022660"/>
    </source>
</evidence>
<evidence type="ECO:0000256" key="3">
    <source>
        <dbReference type="ARBA" id="ARBA00009025"/>
    </source>
</evidence>
<dbReference type="InterPro" id="IPR001750">
    <property type="entry name" value="ND/Mrp_TM"/>
</dbReference>
<evidence type="ECO:0000256" key="14">
    <source>
        <dbReference type="ARBA" id="ARBA00023128"/>
    </source>
</evidence>
<dbReference type="GO" id="GO:0015990">
    <property type="term" value="P:electron transport coupled proton transport"/>
    <property type="evidence" value="ECO:0007669"/>
    <property type="project" value="TreeGrafter"/>
</dbReference>
<feature type="transmembrane region" description="Helical" evidence="17">
    <location>
        <begin position="271"/>
        <end position="290"/>
    </location>
</feature>
<name>A0A3G3FWV2_9CUCU</name>
<evidence type="ECO:0000259" key="18">
    <source>
        <dbReference type="Pfam" id="PF00361"/>
    </source>
</evidence>
<reference evidence="20" key="2">
    <citation type="submission" date="2018-09" db="EMBL/GenBank/DDBJ databases">
        <authorList>
            <person name="James G."/>
        </authorList>
    </citation>
    <scope>NUCLEOTIDE SEQUENCE</scope>
</reference>
<comment type="catalytic activity">
    <reaction evidence="16 17">
        <text>a ubiquinone + NADH + 5 H(+)(in) = a ubiquinol + NAD(+) + 4 H(+)(out)</text>
        <dbReference type="Rhea" id="RHEA:29091"/>
        <dbReference type="Rhea" id="RHEA-COMP:9565"/>
        <dbReference type="Rhea" id="RHEA-COMP:9566"/>
        <dbReference type="ChEBI" id="CHEBI:15378"/>
        <dbReference type="ChEBI" id="CHEBI:16389"/>
        <dbReference type="ChEBI" id="CHEBI:17976"/>
        <dbReference type="ChEBI" id="CHEBI:57540"/>
        <dbReference type="ChEBI" id="CHEBI:57945"/>
        <dbReference type="EC" id="7.1.1.2"/>
    </reaction>
</comment>